<dbReference type="OrthoDB" id="3070390at2759"/>
<dbReference type="STRING" id="230819.A0A5C3KJM2"/>
<reference evidence="2 3" key="1">
    <citation type="journal article" date="2019" name="Nat. Ecol. Evol.">
        <title>Megaphylogeny resolves global patterns of mushroom evolution.</title>
        <authorList>
            <person name="Varga T."/>
            <person name="Krizsan K."/>
            <person name="Foldi C."/>
            <person name="Dima B."/>
            <person name="Sanchez-Garcia M."/>
            <person name="Sanchez-Ramirez S."/>
            <person name="Szollosi G.J."/>
            <person name="Szarkandi J.G."/>
            <person name="Papp V."/>
            <person name="Albert L."/>
            <person name="Andreopoulos W."/>
            <person name="Angelini C."/>
            <person name="Antonin V."/>
            <person name="Barry K.W."/>
            <person name="Bougher N.L."/>
            <person name="Buchanan P."/>
            <person name="Buyck B."/>
            <person name="Bense V."/>
            <person name="Catcheside P."/>
            <person name="Chovatia M."/>
            <person name="Cooper J."/>
            <person name="Damon W."/>
            <person name="Desjardin D."/>
            <person name="Finy P."/>
            <person name="Geml J."/>
            <person name="Haridas S."/>
            <person name="Hughes K."/>
            <person name="Justo A."/>
            <person name="Karasinski D."/>
            <person name="Kautmanova I."/>
            <person name="Kiss B."/>
            <person name="Kocsube S."/>
            <person name="Kotiranta H."/>
            <person name="LaButti K.M."/>
            <person name="Lechner B.E."/>
            <person name="Liimatainen K."/>
            <person name="Lipzen A."/>
            <person name="Lukacs Z."/>
            <person name="Mihaltcheva S."/>
            <person name="Morgado L.N."/>
            <person name="Niskanen T."/>
            <person name="Noordeloos M.E."/>
            <person name="Ohm R.A."/>
            <person name="Ortiz-Santana B."/>
            <person name="Ovrebo C."/>
            <person name="Racz N."/>
            <person name="Riley R."/>
            <person name="Savchenko A."/>
            <person name="Shiryaev A."/>
            <person name="Soop K."/>
            <person name="Spirin V."/>
            <person name="Szebenyi C."/>
            <person name="Tomsovsky M."/>
            <person name="Tulloss R.E."/>
            <person name="Uehling J."/>
            <person name="Grigoriev I.V."/>
            <person name="Vagvolgyi C."/>
            <person name="Papp T."/>
            <person name="Martin F.M."/>
            <person name="Miettinen O."/>
            <person name="Hibbett D.S."/>
            <person name="Nagy L.G."/>
        </authorList>
    </citation>
    <scope>NUCLEOTIDE SEQUENCE [LARGE SCALE GENOMIC DNA]</scope>
    <source>
        <strain evidence="2 3">CBS 121175</strain>
    </source>
</reference>
<proteinExistence type="predicted"/>
<dbReference type="EMBL" id="ML210313">
    <property type="protein sequence ID" value="TFK20073.1"/>
    <property type="molecule type" value="Genomic_DNA"/>
</dbReference>
<feature type="region of interest" description="Disordered" evidence="1">
    <location>
        <begin position="117"/>
        <end position="152"/>
    </location>
</feature>
<organism evidence="2 3">
    <name type="scientific">Coprinopsis marcescibilis</name>
    <name type="common">Agaric fungus</name>
    <name type="synonym">Psathyrella marcescibilis</name>
    <dbReference type="NCBI Taxonomy" id="230819"/>
    <lineage>
        <taxon>Eukaryota</taxon>
        <taxon>Fungi</taxon>
        <taxon>Dikarya</taxon>
        <taxon>Basidiomycota</taxon>
        <taxon>Agaricomycotina</taxon>
        <taxon>Agaricomycetes</taxon>
        <taxon>Agaricomycetidae</taxon>
        <taxon>Agaricales</taxon>
        <taxon>Agaricineae</taxon>
        <taxon>Psathyrellaceae</taxon>
        <taxon>Coprinopsis</taxon>
    </lineage>
</organism>
<dbReference type="Proteomes" id="UP000307440">
    <property type="component" value="Unassembled WGS sequence"/>
</dbReference>
<name>A0A5C3KJM2_COPMA</name>
<evidence type="ECO:0000313" key="2">
    <source>
        <dbReference type="EMBL" id="TFK20073.1"/>
    </source>
</evidence>
<keyword evidence="3" id="KW-1185">Reference proteome</keyword>
<dbReference type="AlphaFoldDB" id="A0A5C3KJM2"/>
<feature type="compositionally biased region" description="Basic and acidic residues" evidence="1">
    <location>
        <begin position="137"/>
        <end position="152"/>
    </location>
</feature>
<feature type="compositionally biased region" description="Polar residues" evidence="1">
    <location>
        <begin position="225"/>
        <end position="239"/>
    </location>
</feature>
<protein>
    <submittedName>
        <fullName evidence="2">Uncharacterized protein</fullName>
    </submittedName>
</protein>
<evidence type="ECO:0000313" key="3">
    <source>
        <dbReference type="Proteomes" id="UP000307440"/>
    </source>
</evidence>
<gene>
    <name evidence="2" type="ORF">FA15DRAFT_759634</name>
</gene>
<sequence length="356" mass="40124">MSQSTYHKKPKGPNLDIVVAIRYHGLKATQYFTKFTDQSISTLRHDLIALKIPHPKRENIALVTHGCVEFSWFDVEPYGILHNNLLQKLTPKNPEQKQAFNALLQELSMTSATFRTTPVSGQATTKKRQNPYASTEGPRKRQSIDYRPSGDKEQAAVDFIENSIAGVLTSHPTFEPIVKPEPVDYTIPSAPPPLPIPGPSVKISRHKYTTTTRDHQEPYGGPSSAPASHTDSQTQLPQEHNPTQILLRELWNLRRQLSTGLSREKEIIQDLKHLSPELSLPTPMINGLSDQAEVKSLNSRLESIIQKFEVEQRLRREAEDALSDLKRELQEPFILPQLIDALSLVSKLSSQMTHES</sequence>
<feature type="region of interest" description="Disordered" evidence="1">
    <location>
        <begin position="211"/>
        <end position="239"/>
    </location>
</feature>
<accession>A0A5C3KJM2</accession>
<evidence type="ECO:0000256" key="1">
    <source>
        <dbReference type="SAM" id="MobiDB-lite"/>
    </source>
</evidence>